<keyword evidence="7" id="KW-0809">Transit peptide</keyword>
<proteinExistence type="inferred from homology"/>
<evidence type="ECO:0000256" key="3">
    <source>
        <dbReference type="ARBA" id="ARBA00004739"/>
    </source>
</evidence>
<accession>A0A8C7ZM64</accession>
<keyword evidence="16" id="KW-0732">Signal</keyword>
<feature type="signal peptide" evidence="16">
    <location>
        <begin position="1"/>
        <end position="28"/>
    </location>
</feature>
<dbReference type="InterPro" id="IPR002872">
    <property type="entry name" value="Proline_DH_dom"/>
</dbReference>
<keyword evidence="11" id="KW-0496">Mitochondrion</keyword>
<dbReference type="PANTHER" id="PTHR13914">
    <property type="entry name" value="PROLINE OXIDASE"/>
    <property type="match status" value="1"/>
</dbReference>
<dbReference type="PANTHER" id="PTHR13914:SF0">
    <property type="entry name" value="PROLINE DEHYDROGENASE 1, MITOCHONDRIAL"/>
    <property type="match status" value="1"/>
</dbReference>
<evidence type="ECO:0000256" key="8">
    <source>
        <dbReference type="ARBA" id="ARBA00022990"/>
    </source>
</evidence>
<feature type="chain" id="PRO_5034736111" description="Proline dehydrogenase" evidence="16">
    <location>
        <begin position="29"/>
        <end position="597"/>
    </location>
</feature>
<comment type="subcellular location">
    <subcellularLocation>
        <location evidence="2">Mitochondrion matrix</location>
    </subcellularLocation>
</comment>
<dbReference type="InterPro" id="IPR015659">
    <property type="entry name" value="Proline_oxidase"/>
</dbReference>
<evidence type="ECO:0000256" key="11">
    <source>
        <dbReference type="ARBA" id="ARBA00023128"/>
    </source>
</evidence>
<evidence type="ECO:0000256" key="5">
    <source>
        <dbReference type="ARBA" id="ARBA00022630"/>
    </source>
</evidence>
<feature type="region of interest" description="Disordered" evidence="15">
    <location>
        <begin position="173"/>
        <end position="195"/>
    </location>
</feature>
<dbReference type="GeneTree" id="ENSGT00390000006265"/>
<dbReference type="Proteomes" id="UP000694383">
    <property type="component" value="Unplaced"/>
</dbReference>
<comment type="function">
    <text evidence="13 14">Converts proline to delta-1-pyrroline-5-carboxylate.</text>
</comment>
<sequence>LFLLFLLLLHLVLHRLALLRSSVPPSRSAQSGPARPRSPGTAGRTRSTSGISVDFTETREAYKSKESLELLRSLVVLKLSCPFSPVASHDLTTLLFLFSVEIMDLGETVLGQKAFHQLLKMTFYGQFVAGEDQNAIKPLIEKNLAFGVGSVLDYSVEEDIGSIKHEQKETNSCASAAGKHSLGEDHREKESEELFVSGQGGWNGARTYSHPDEAKCDQHMETFIKCIKASGGSSIEGFSAIKMTALGRPQLLLHFSETLMKWQRFFTFLATQQGQDGLEAVEQRLELTQLQVDPSATVFICNRCDLYINIIDWKSLIDDREKASDLLVVPNVELGELEPLFKTFTADEEKELKRIMQRLDVLAKHALENGVRLMVDAEQTYFQPAISKLTVDLQRLQNREKPVIFNTYQCYLKEAYDSVTTDVQLSRREGWHFAAKLVRGAYMDQERERAAEIGYDDPINPDYESTSRMYHRCLDYVLDEIALNQRASVMVASHNEDTVKHTLRRMNQLGLLPRDNVVYFGQLLGMCDQISFPLGQAGFAVYKYVPYGPVSEVMPYLSRRAQENRGFMKGAQKERGLLWKELKRRLASGELLHRPLY</sequence>
<evidence type="ECO:0000313" key="19">
    <source>
        <dbReference type="Proteomes" id="UP000694383"/>
    </source>
</evidence>
<evidence type="ECO:0000256" key="12">
    <source>
        <dbReference type="ARBA" id="ARBA00048779"/>
    </source>
</evidence>
<evidence type="ECO:0000256" key="6">
    <source>
        <dbReference type="ARBA" id="ARBA00022827"/>
    </source>
</evidence>
<evidence type="ECO:0000256" key="9">
    <source>
        <dbReference type="ARBA" id="ARBA00023002"/>
    </source>
</evidence>
<dbReference type="Pfam" id="PF01619">
    <property type="entry name" value="Pro_dh"/>
    <property type="match status" value="1"/>
</dbReference>
<reference evidence="18" key="1">
    <citation type="submission" date="2025-08" db="UniProtKB">
        <authorList>
            <consortium name="Ensembl"/>
        </authorList>
    </citation>
    <scope>IDENTIFICATION</scope>
</reference>
<keyword evidence="8" id="KW-0007">Acetylation</keyword>
<dbReference type="GO" id="GO:0010133">
    <property type="term" value="P:L-proline catabolic process to L-glutamate"/>
    <property type="evidence" value="ECO:0007669"/>
    <property type="project" value="TreeGrafter"/>
</dbReference>
<dbReference type="InterPro" id="IPR029041">
    <property type="entry name" value="FAD-linked_oxidoreductase-like"/>
</dbReference>
<evidence type="ECO:0000256" key="2">
    <source>
        <dbReference type="ARBA" id="ARBA00004305"/>
    </source>
</evidence>
<dbReference type="Gene3D" id="3.20.20.220">
    <property type="match status" value="2"/>
</dbReference>
<keyword evidence="6 14" id="KW-0274">FAD</keyword>
<keyword evidence="9 14" id="KW-0560">Oxidoreductase</keyword>
<evidence type="ECO:0000256" key="16">
    <source>
        <dbReference type="SAM" id="SignalP"/>
    </source>
</evidence>
<reference evidence="18" key="2">
    <citation type="submission" date="2025-09" db="UniProtKB">
        <authorList>
            <consortium name="Ensembl"/>
        </authorList>
    </citation>
    <scope>IDENTIFICATION</scope>
</reference>
<keyword evidence="19" id="KW-1185">Reference proteome</keyword>
<evidence type="ECO:0000256" key="1">
    <source>
        <dbReference type="ARBA" id="ARBA00001974"/>
    </source>
</evidence>
<dbReference type="AlphaFoldDB" id="A0A8C7ZM64"/>
<name>A0A8C7ZM64_9TELE</name>
<dbReference type="SUPFAM" id="SSF51730">
    <property type="entry name" value="FAD-linked oxidoreductase"/>
    <property type="match status" value="1"/>
</dbReference>
<feature type="region of interest" description="Disordered" evidence="15">
    <location>
        <begin position="23"/>
        <end position="49"/>
    </location>
</feature>
<evidence type="ECO:0000256" key="10">
    <source>
        <dbReference type="ARBA" id="ARBA00023062"/>
    </source>
</evidence>
<evidence type="ECO:0000313" key="18">
    <source>
        <dbReference type="Ensembl" id="ENSOSIP00000044050.1"/>
    </source>
</evidence>
<dbReference type="Ensembl" id="ENSOSIT00000046351.1">
    <property type="protein sequence ID" value="ENSOSIP00000044050.1"/>
    <property type="gene ID" value="ENSOSIG00000021098.1"/>
</dbReference>
<comment type="catalytic activity">
    <reaction evidence="12 14">
        <text>L-proline + a quinone = (S)-1-pyrroline-5-carboxylate + a quinol + H(+)</text>
        <dbReference type="Rhea" id="RHEA:23784"/>
        <dbReference type="ChEBI" id="CHEBI:15378"/>
        <dbReference type="ChEBI" id="CHEBI:17388"/>
        <dbReference type="ChEBI" id="CHEBI:24646"/>
        <dbReference type="ChEBI" id="CHEBI:60039"/>
        <dbReference type="ChEBI" id="CHEBI:132124"/>
        <dbReference type="EC" id="1.5.5.2"/>
    </reaction>
</comment>
<evidence type="ECO:0000256" key="15">
    <source>
        <dbReference type="SAM" id="MobiDB-lite"/>
    </source>
</evidence>
<evidence type="ECO:0000256" key="14">
    <source>
        <dbReference type="RuleBase" id="RU364054"/>
    </source>
</evidence>
<dbReference type="GO" id="GO:0071949">
    <property type="term" value="F:FAD binding"/>
    <property type="evidence" value="ECO:0007669"/>
    <property type="project" value="TreeGrafter"/>
</dbReference>
<evidence type="ECO:0000256" key="13">
    <source>
        <dbReference type="ARBA" id="ARBA00057042"/>
    </source>
</evidence>
<evidence type="ECO:0000259" key="17">
    <source>
        <dbReference type="Pfam" id="PF01619"/>
    </source>
</evidence>
<organism evidence="18 19">
    <name type="scientific">Oryzias sinensis</name>
    <name type="common">Chinese medaka</name>
    <dbReference type="NCBI Taxonomy" id="183150"/>
    <lineage>
        <taxon>Eukaryota</taxon>
        <taxon>Metazoa</taxon>
        <taxon>Chordata</taxon>
        <taxon>Craniata</taxon>
        <taxon>Vertebrata</taxon>
        <taxon>Euteleostomi</taxon>
        <taxon>Actinopterygii</taxon>
        <taxon>Neopterygii</taxon>
        <taxon>Teleostei</taxon>
        <taxon>Neoteleostei</taxon>
        <taxon>Acanthomorphata</taxon>
        <taxon>Ovalentaria</taxon>
        <taxon>Atherinomorphae</taxon>
        <taxon>Beloniformes</taxon>
        <taxon>Adrianichthyidae</taxon>
        <taxon>Oryziinae</taxon>
        <taxon>Oryzias</taxon>
    </lineage>
</organism>
<evidence type="ECO:0000256" key="7">
    <source>
        <dbReference type="ARBA" id="ARBA00022946"/>
    </source>
</evidence>
<comment type="pathway">
    <text evidence="3">Amino-acid degradation; L-proline degradation into L-glutamate; L-glutamate from L-proline: step 1/2.</text>
</comment>
<dbReference type="EC" id="1.5.5.2" evidence="14"/>
<comment type="similarity">
    <text evidence="4 14">Belongs to the proline oxidase family.</text>
</comment>
<dbReference type="GO" id="GO:0004657">
    <property type="term" value="F:proline dehydrogenase activity"/>
    <property type="evidence" value="ECO:0007669"/>
    <property type="project" value="UniProtKB-EC"/>
</dbReference>
<evidence type="ECO:0000256" key="4">
    <source>
        <dbReference type="ARBA" id="ARBA00005869"/>
    </source>
</evidence>
<feature type="domain" description="Proline dehydrogenase" evidence="17">
    <location>
        <begin position="310"/>
        <end position="566"/>
    </location>
</feature>
<feature type="compositionally biased region" description="Basic and acidic residues" evidence="15">
    <location>
        <begin position="181"/>
        <end position="192"/>
    </location>
</feature>
<protein>
    <recommendedName>
        <fullName evidence="14">Proline dehydrogenase</fullName>
        <ecNumber evidence="14">1.5.5.2</ecNumber>
    </recommendedName>
</protein>
<keyword evidence="5 14" id="KW-0285">Flavoprotein</keyword>
<keyword evidence="10 14" id="KW-0642">Proline metabolism</keyword>
<comment type="cofactor">
    <cofactor evidence="1 14">
        <name>FAD</name>
        <dbReference type="ChEBI" id="CHEBI:57692"/>
    </cofactor>
</comment>
<dbReference type="GO" id="GO:0005759">
    <property type="term" value="C:mitochondrial matrix"/>
    <property type="evidence" value="ECO:0007669"/>
    <property type="project" value="UniProtKB-SubCell"/>
</dbReference>
<dbReference type="FunFam" id="3.20.20.220:FF:000006">
    <property type="entry name" value="Proline dehydrogenase"/>
    <property type="match status" value="1"/>
</dbReference>